<proteinExistence type="inferred from homology"/>
<dbReference type="GO" id="GO:0043137">
    <property type="term" value="P:DNA replication, removal of RNA primer"/>
    <property type="evidence" value="ECO:0007669"/>
    <property type="project" value="TreeGrafter"/>
</dbReference>
<reference evidence="13" key="1">
    <citation type="submission" date="2020-11" db="EMBL/GenBank/DDBJ databases">
        <authorList>
            <person name="Tran Van P."/>
        </authorList>
    </citation>
    <scope>NUCLEOTIDE SEQUENCE</scope>
</reference>
<dbReference type="GO" id="GO:0046872">
    <property type="term" value="F:metal ion binding"/>
    <property type="evidence" value="ECO:0007669"/>
    <property type="project" value="UniProtKB-KW"/>
</dbReference>
<dbReference type="Gene3D" id="1.10.10.460">
    <property type="entry name" value="Ribonuclease hii. Domain 2"/>
    <property type="match status" value="1"/>
</dbReference>
<evidence type="ECO:0000256" key="3">
    <source>
        <dbReference type="ARBA" id="ARBA00001946"/>
    </source>
</evidence>
<evidence type="ECO:0000256" key="10">
    <source>
        <dbReference type="PROSITE-ProRule" id="PRU01319"/>
    </source>
</evidence>
<organism evidence="13">
    <name type="scientific">Timema monikensis</name>
    <dbReference type="NCBI Taxonomy" id="170555"/>
    <lineage>
        <taxon>Eukaryota</taxon>
        <taxon>Metazoa</taxon>
        <taxon>Ecdysozoa</taxon>
        <taxon>Arthropoda</taxon>
        <taxon>Hexapoda</taxon>
        <taxon>Insecta</taxon>
        <taxon>Pterygota</taxon>
        <taxon>Neoptera</taxon>
        <taxon>Polyneoptera</taxon>
        <taxon>Phasmatodea</taxon>
        <taxon>Timematodea</taxon>
        <taxon>Timematoidea</taxon>
        <taxon>Timematidae</taxon>
        <taxon>Timema</taxon>
    </lineage>
</organism>
<evidence type="ECO:0000256" key="6">
    <source>
        <dbReference type="ARBA" id="ARBA00022723"/>
    </source>
</evidence>
<evidence type="ECO:0000256" key="5">
    <source>
        <dbReference type="ARBA" id="ARBA00022722"/>
    </source>
</evidence>
<protein>
    <recommendedName>
        <fullName evidence="11">Ribonuclease</fullName>
        <ecNumber evidence="11">3.1.26.4</ecNumber>
    </recommendedName>
</protein>
<keyword evidence="5 11" id="KW-0540">Nuclease</keyword>
<keyword evidence="7 11" id="KW-0255">Endonuclease</keyword>
<gene>
    <name evidence="13" type="ORF">TMSB3V08_LOCUS11783</name>
</gene>
<evidence type="ECO:0000256" key="9">
    <source>
        <dbReference type="ARBA" id="ARBA00024981"/>
    </source>
</evidence>
<sequence length="206" mass="23376">MECASSTQVINVNESNDCVDDEEEYVDGLKDPIYAPLPILTMLYIPTLFLQVKMWQDKLLEIFPHLKITVAKKADSIYPIVSAASICAKVSRDEALNAWTFPEQLQVSEEGYGSGYPNDPVTKTFLSKNIDLVFGFPQLVRFSWSTADRLLQDNAAKVEWEEEEEGNCTSNNMAITAFFKVSHSTNNKNKHGFFQQRNLTNMKSFE</sequence>
<evidence type="ECO:0000256" key="4">
    <source>
        <dbReference type="ARBA" id="ARBA00007058"/>
    </source>
</evidence>
<keyword evidence="8 11" id="KW-0378">Hydrolase</keyword>
<dbReference type="GO" id="GO:0003723">
    <property type="term" value="F:RNA binding"/>
    <property type="evidence" value="ECO:0007669"/>
    <property type="project" value="UniProtKB-UniRule"/>
</dbReference>
<dbReference type="GO" id="GO:0032299">
    <property type="term" value="C:ribonuclease H2 complex"/>
    <property type="evidence" value="ECO:0007669"/>
    <property type="project" value="TreeGrafter"/>
</dbReference>
<comment type="caution">
    <text evidence="10">Lacks conserved residue(s) required for the propagation of feature annotation.</text>
</comment>
<evidence type="ECO:0000256" key="7">
    <source>
        <dbReference type="ARBA" id="ARBA00022759"/>
    </source>
</evidence>
<dbReference type="GO" id="GO:0004523">
    <property type="term" value="F:RNA-DNA hybrid ribonuclease activity"/>
    <property type="evidence" value="ECO:0007669"/>
    <property type="project" value="UniProtKB-EC"/>
</dbReference>
<comment type="cofactor">
    <cofactor evidence="3">
        <name>Mg(2+)</name>
        <dbReference type="ChEBI" id="CHEBI:18420"/>
    </cofactor>
</comment>
<dbReference type="InterPro" id="IPR001352">
    <property type="entry name" value="RNase_HII/HIII"/>
</dbReference>
<evidence type="ECO:0000256" key="2">
    <source>
        <dbReference type="ARBA" id="ARBA00001936"/>
    </source>
</evidence>
<dbReference type="InterPro" id="IPR012337">
    <property type="entry name" value="RNaseH-like_sf"/>
</dbReference>
<dbReference type="AlphaFoldDB" id="A0A7R9HU87"/>
<keyword evidence="6" id="KW-0479">Metal-binding</keyword>
<feature type="domain" description="RNase H type-2" evidence="12">
    <location>
        <begin position="1"/>
        <end position="156"/>
    </location>
</feature>
<evidence type="ECO:0000256" key="11">
    <source>
        <dbReference type="RuleBase" id="RU003515"/>
    </source>
</evidence>
<dbReference type="FunFam" id="1.10.10.460:FF:000001">
    <property type="entry name" value="Ribonuclease"/>
    <property type="match status" value="1"/>
</dbReference>
<comment type="function">
    <text evidence="11">Endonuclease that specifically degrades the RNA of RNA-DNA hybrids.</text>
</comment>
<dbReference type="PANTHER" id="PTHR10954">
    <property type="entry name" value="RIBONUCLEASE H2 SUBUNIT A"/>
    <property type="match status" value="1"/>
</dbReference>
<dbReference type="InterPro" id="IPR024567">
    <property type="entry name" value="RNase_HII/HIII_dom"/>
</dbReference>
<dbReference type="PROSITE" id="PS51975">
    <property type="entry name" value="RNASE_H_2"/>
    <property type="match status" value="1"/>
</dbReference>
<dbReference type="GO" id="GO:0006298">
    <property type="term" value="P:mismatch repair"/>
    <property type="evidence" value="ECO:0007669"/>
    <property type="project" value="TreeGrafter"/>
</dbReference>
<dbReference type="PANTHER" id="PTHR10954:SF7">
    <property type="entry name" value="RIBONUCLEASE H2 SUBUNIT A"/>
    <property type="match status" value="1"/>
</dbReference>
<dbReference type="SUPFAM" id="SSF53098">
    <property type="entry name" value="Ribonuclease H-like"/>
    <property type="match status" value="1"/>
</dbReference>
<dbReference type="Gene3D" id="3.30.420.10">
    <property type="entry name" value="Ribonuclease H-like superfamily/Ribonuclease H"/>
    <property type="match status" value="1"/>
</dbReference>
<dbReference type="InterPro" id="IPR023160">
    <property type="entry name" value="RNase_HII_hlx-loop-hlx_cap_dom"/>
</dbReference>
<comment type="function">
    <text evidence="9">Catalytic subunit of RNase HII, an endonuclease that specifically degrades the RNA of RNA:DNA hybrids. Participates in DNA replication, possibly by mediating the removal of lagging-strand Okazaki fragment RNA primers during DNA replication. Mediates the excision of single ribonucleotides from DNA:RNA duplexes.</text>
</comment>
<dbReference type="Pfam" id="PF01351">
    <property type="entry name" value="RNase_HII"/>
    <property type="match status" value="1"/>
</dbReference>
<dbReference type="InterPro" id="IPR036397">
    <property type="entry name" value="RNaseH_sf"/>
</dbReference>
<name>A0A7R9HU87_9NEOP</name>
<evidence type="ECO:0000256" key="1">
    <source>
        <dbReference type="ARBA" id="ARBA00000077"/>
    </source>
</evidence>
<evidence type="ECO:0000259" key="12">
    <source>
        <dbReference type="PROSITE" id="PS51975"/>
    </source>
</evidence>
<comment type="catalytic activity">
    <reaction evidence="1 11">
        <text>Endonucleolytic cleavage to 5'-phosphomonoester.</text>
        <dbReference type="EC" id="3.1.26.4"/>
    </reaction>
</comment>
<comment type="cofactor">
    <cofactor evidence="2">
        <name>Mn(2+)</name>
        <dbReference type="ChEBI" id="CHEBI:29035"/>
    </cofactor>
</comment>
<comment type="similarity">
    <text evidence="4">Belongs to the RNase HII family. Eukaryotic subfamily.</text>
</comment>
<accession>A0A7R9HU87</accession>
<evidence type="ECO:0000256" key="8">
    <source>
        <dbReference type="ARBA" id="ARBA00022801"/>
    </source>
</evidence>
<dbReference type="EC" id="3.1.26.4" evidence="11"/>
<dbReference type="EMBL" id="OB799108">
    <property type="protein sequence ID" value="CAD7435135.1"/>
    <property type="molecule type" value="Genomic_DNA"/>
</dbReference>
<evidence type="ECO:0000313" key="13">
    <source>
        <dbReference type="EMBL" id="CAD7435135.1"/>
    </source>
</evidence>